<evidence type="ECO:0000313" key="2">
    <source>
        <dbReference type="EMBL" id="PSW04460.1"/>
    </source>
</evidence>
<protein>
    <submittedName>
        <fullName evidence="2">DUF885 domain-containing protein</fullName>
    </submittedName>
</protein>
<organism evidence="2 3">
    <name type="scientific">Photobacterium lipolyticum</name>
    <dbReference type="NCBI Taxonomy" id="266810"/>
    <lineage>
        <taxon>Bacteria</taxon>
        <taxon>Pseudomonadati</taxon>
        <taxon>Pseudomonadota</taxon>
        <taxon>Gammaproteobacteria</taxon>
        <taxon>Vibrionales</taxon>
        <taxon>Vibrionaceae</taxon>
        <taxon>Photobacterium</taxon>
    </lineage>
</organism>
<dbReference type="PROSITE" id="PS51257">
    <property type="entry name" value="PROKAR_LIPOPROTEIN"/>
    <property type="match status" value="1"/>
</dbReference>
<dbReference type="PANTHER" id="PTHR33361:SF2">
    <property type="entry name" value="DUF885 DOMAIN-CONTAINING PROTEIN"/>
    <property type="match status" value="1"/>
</dbReference>
<feature type="chain" id="PRO_5015680571" evidence="1">
    <location>
        <begin position="18"/>
        <end position="684"/>
    </location>
</feature>
<keyword evidence="3" id="KW-1185">Reference proteome</keyword>
<dbReference type="EMBL" id="PYMC01000009">
    <property type="protein sequence ID" value="PSW04460.1"/>
    <property type="molecule type" value="Genomic_DNA"/>
</dbReference>
<evidence type="ECO:0000256" key="1">
    <source>
        <dbReference type="SAM" id="SignalP"/>
    </source>
</evidence>
<evidence type="ECO:0000313" key="3">
    <source>
        <dbReference type="Proteomes" id="UP000240904"/>
    </source>
</evidence>
<comment type="caution">
    <text evidence="2">The sequence shown here is derived from an EMBL/GenBank/DDBJ whole genome shotgun (WGS) entry which is preliminary data.</text>
</comment>
<dbReference type="OrthoDB" id="9769898at2"/>
<gene>
    <name evidence="2" type="ORF">C9I89_14190</name>
</gene>
<dbReference type="Proteomes" id="UP000240904">
    <property type="component" value="Unassembled WGS sequence"/>
</dbReference>
<dbReference type="PANTHER" id="PTHR33361">
    <property type="entry name" value="GLR0591 PROTEIN"/>
    <property type="match status" value="1"/>
</dbReference>
<name>A0A2T3MWW3_9GAMM</name>
<sequence length="684" mass="76760">MKSGFLRLNAAAAAVFATVSLGGCNDETTTITSHSSPTPPPITAPEINPAIEMRKIFADYQAASKNLDSSPFGQMTDQMASSLQSLDRMYLDKLEALDRDKLSDEDKIYFDTFLFDRNITIRGGTLPNARFGSFDIPITHFYNYVKWYASEAGDTQTSSQAYQDHLQTVRDYTSWVNNLHSQYLMGEVERIQLSKVLIDRYVNSTEESVAKDNYAMLKSGISDIQTHSDQYDAAFIAEYNTAVDDAIAATSDLVAYLKGDYNTAARGTGALTDTNIGWGHLPNGQAWYQWHLDRNSTTGKSATELSKLGEQLVADAKAEMERVALVIVDKHGKTITEKWRDKDQKVIDRTFELVDADGKIVLNEFFAYLNSEKFFYGRDGRNISGTPYDESCGNASIPSACEAALEDYYKFKNDANGVVAQYFKPIKTDYSIVPIPADGELYEGVGSYGGNEFNLNTNPNYSLQKWNVSTLLLHEAAPGHHFQNAYSIEYPPADKPNYIKNVWYTAYAEGWALYTEWLGLEMNIYGELDEAGKPTFKNATGMCKTDLDYNEFQGGIYTDMEECNALQYFGSLNEAQLRNMRLAVDTGIHAKGWSIQQARDYMRANSALGDGDIESESFRYAAYVGQAVSYKSGYLVIREMLEKAQTELGNQFDWAAFHDQLLKYGDQPMEVVQTSIENWIETQK</sequence>
<accession>A0A2T3MWW3</accession>
<dbReference type="Pfam" id="PF05960">
    <property type="entry name" value="DUF885"/>
    <property type="match status" value="2"/>
</dbReference>
<dbReference type="AlphaFoldDB" id="A0A2T3MWW3"/>
<feature type="signal peptide" evidence="1">
    <location>
        <begin position="1"/>
        <end position="17"/>
    </location>
</feature>
<keyword evidence="1" id="KW-0732">Signal</keyword>
<dbReference type="RefSeq" id="WP_107283992.1">
    <property type="nucleotide sequence ID" value="NZ_PYMC01000009.1"/>
</dbReference>
<proteinExistence type="predicted"/>
<dbReference type="InterPro" id="IPR010281">
    <property type="entry name" value="DUF885"/>
</dbReference>
<reference evidence="2 3" key="1">
    <citation type="submission" date="2018-03" db="EMBL/GenBank/DDBJ databases">
        <title>Whole genome sequencing of Histamine producing bacteria.</title>
        <authorList>
            <person name="Butler K."/>
        </authorList>
    </citation>
    <scope>NUCLEOTIDE SEQUENCE [LARGE SCALE GENOMIC DNA]</scope>
    <source>
        <strain evidence="2 3">DSM 16190</strain>
    </source>
</reference>